<evidence type="ECO:0000313" key="17">
    <source>
        <dbReference type="Proteomes" id="UP000251993"/>
    </source>
</evidence>
<dbReference type="Proteomes" id="UP000251993">
    <property type="component" value="Chromosome"/>
</dbReference>
<evidence type="ECO:0000256" key="12">
    <source>
        <dbReference type="HAMAP-Rule" id="MF_00418"/>
    </source>
</evidence>
<feature type="active site" description="Proton donor/acceptor" evidence="12 14">
    <location>
        <position position="136"/>
    </location>
</feature>
<evidence type="ECO:0000256" key="13">
    <source>
        <dbReference type="PIRNR" id="PIRNR001365"/>
    </source>
</evidence>
<gene>
    <name evidence="12" type="primary">dapA</name>
    <name evidence="16" type="ORF">DR864_10230</name>
</gene>
<reference evidence="16 17" key="1">
    <citation type="submission" date="2018-07" db="EMBL/GenBank/DDBJ databases">
        <title>Genome sequencing of Runella.</title>
        <authorList>
            <person name="Baek M.-G."/>
            <person name="Yi H."/>
        </authorList>
    </citation>
    <scope>NUCLEOTIDE SEQUENCE [LARGE SCALE GENOMIC DNA]</scope>
    <source>
        <strain evidence="16 17">HYN0085</strain>
    </source>
</reference>
<organism evidence="16 17">
    <name type="scientific">Runella rosea</name>
    <dbReference type="NCBI Taxonomy" id="2259595"/>
    <lineage>
        <taxon>Bacteria</taxon>
        <taxon>Pseudomonadati</taxon>
        <taxon>Bacteroidota</taxon>
        <taxon>Cytophagia</taxon>
        <taxon>Cytophagales</taxon>
        <taxon>Spirosomataceae</taxon>
        <taxon>Runella</taxon>
    </lineage>
</organism>
<dbReference type="Pfam" id="PF00701">
    <property type="entry name" value="DHDPS"/>
    <property type="match status" value="1"/>
</dbReference>
<dbReference type="EMBL" id="CP030850">
    <property type="protein sequence ID" value="AXE18086.1"/>
    <property type="molecule type" value="Genomic_DNA"/>
</dbReference>
<name>A0A344THG5_9BACT</name>
<evidence type="ECO:0000256" key="2">
    <source>
        <dbReference type="ARBA" id="ARBA00005120"/>
    </source>
</evidence>
<feature type="active site" description="Schiff-base intermediate with substrate" evidence="12 14">
    <location>
        <position position="164"/>
    </location>
</feature>
<dbReference type="AlphaFoldDB" id="A0A344THG5"/>
<feature type="site" description="Part of a proton relay during catalysis" evidence="12">
    <location>
        <position position="110"/>
    </location>
</feature>
<dbReference type="InterPro" id="IPR020625">
    <property type="entry name" value="Schiff_base-form_aldolases_AS"/>
</dbReference>
<keyword evidence="9 12" id="KW-0456">Lyase</keyword>
<proteinExistence type="inferred from homology"/>
<evidence type="ECO:0000256" key="4">
    <source>
        <dbReference type="ARBA" id="ARBA00012086"/>
    </source>
</evidence>
<comment type="pathway">
    <text evidence="2 12">Amino-acid biosynthesis; L-lysine biosynthesis via DAP pathway; (S)-tetrahydrodipicolinate from L-aspartate: step 3/4.</text>
</comment>
<dbReference type="GO" id="GO:0019877">
    <property type="term" value="P:diaminopimelate biosynthetic process"/>
    <property type="evidence" value="ECO:0007669"/>
    <property type="project" value="UniProtKB-UniRule"/>
</dbReference>
<dbReference type="PROSITE" id="PS00666">
    <property type="entry name" value="DHDPS_2"/>
    <property type="match status" value="1"/>
</dbReference>
<dbReference type="InterPro" id="IPR002220">
    <property type="entry name" value="DapA-like"/>
</dbReference>
<dbReference type="GO" id="GO:0009089">
    <property type="term" value="P:lysine biosynthetic process via diaminopimelate"/>
    <property type="evidence" value="ECO:0007669"/>
    <property type="project" value="UniProtKB-UniRule"/>
</dbReference>
<evidence type="ECO:0000256" key="1">
    <source>
        <dbReference type="ARBA" id="ARBA00003294"/>
    </source>
</evidence>
<dbReference type="PANTHER" id="PTHR12128:SF66">
    <property type="entry name" value="4-HYDROXY-2-OXOGLUTARATE ALDOLASE, MITOCHONDRIAL"/>
    <property type="match status" value="1"/>
</dbReference>
<keyword evidence="8 12" id="KW-0457">Lysine biosynthesis</keyword>
<evidence type="ECO:0000256" key="9">
    <source>
        <dbReference type="ARBA" id="ARBA00023239"/>
    </source>
</evidence>
<evidence type="ECO:0000256" key="8">
    <source>
        <dbReference type="ARBA" id="ARBA00023154"/>
    </source>
</evidence>
<dbReference type="SUPFAM" id="SSF51569">
    <property type="entry name" value="Aldolase"/>
    <property type="match status" value="1"/>
</dbReference>
<keyword evidence="17" id="KW-1185">Reference proteome</keyword>
<evidence type="ECO:0000256" key="7">
    <source>
        <dbReference type="ARBA" id="ARBA00022915"/>
    </source>
</evidence>
<comment type="catalytic activity">
    <reaction evidence="11 12">
        <text>L-aspartate 4-semialdehyde + pyruvate = (2S,4S)-4-hydroxy-2,3,4,5-tetrahydrodipicolinate + H2O + H(+)</text>
        <dbReference type="Rhea" id="RHEA:34171"/>
        <dbReference type="ChEBI" id="CHEBI:15361"/>
        <dbReference type="ChEBI" id="CHEBI:15377"/>
        <dbReference type="ChEBI" id="CHEBI:15378"/>
        <dbReference type="ChEBI" id="CHEBI:67139"/>
        <dbReference type="ChEBI" id="CHEBI:537519"/>
        <dbReference type="EC" id="4.3.3.7"/>
    </reaction>
</comment>
<protein>
    <recommendedName>
        <fullName evidence="4 12">4-hydroxy-tetrahydrodipicolinate synthase</fullName>
        <shortName evidence="12">HTPA synthase</shortName>
        <ecNumber evidence="4 12">4.3.3.7</ecNumber>
    </recommendedName>
</protein>
<evidence type="ECO:0000256" key="14">
    <source>
        <dbReference type="PIRSR" id="PIRSR001365-1"/>
    </source>
</evidence>
<keyword evidence="10 12" id="KW-0704">Schiff base</keyword>
<dbReference type="RefSeq" id="WP_114066871.1">
    <property type="nucleotide sequence ID" value="NZ_CP030850.1"/>
</dbReference>
<evidence type="ECO:0000256" key="5">
    <source>
        <dbReference type="ARBA" id="ARBA00022490"/>
    </source>
</evidence>
<accession>A0A344THG5</accession>
<keyword evidence="6 12" id="KW-0028">Amino-acid biosynthesis</keyword>
<dbReference type="PRINTS" id="PR00146">
    <property type="entry name" value="DHPICSNTHASE"/>
</dbReference>
<evidence type="ECO:0000256" key="15">
    <source>
        <dbReference type="PIRSR" id="PIRSR001365-2"/>
    </source>
</evidence>
<dbReference type="EC" id="4.3.3.7" evidence="4 12"/>
<comment type="subcellular location">
    <subcellularLocation>
        <location evidence="12">Cytoplasm</location>
    </subcellularLocation>
</comment>
<evidence type="ECO:0000256" key="10">
    <source>
        <dbReference type="ARBA" id="ARBA00023270"/>
    </source>
</evidence>
<evidence type="ECO:0000313" key="16">
    <source>
        <dbReference type="EMBL" id="AXE18086.1"/>
    </source>
</evidence>
<dbReference type="InterPro" id="IPR013785">
    <property type="entry name" value="Aldolase_TIM"/>
</dbReference>
<comment type="caution">
    <text evidence="12">Was originally thought to be a dihydrodipicolinate synthase (DHDPS), catalyzing the condensation of (S)-aspartate-beta-semialdehyde [(S)-ASA] and pyruvate to dihydrodipicolinate (DHDP). However, it was shown in E.coli that the product of the enzymatic reaction is not dihydrodipicolinate but in fact (4S)-4-hydroxy-2,3,4,5-tetrahydro-(2S)-dipicolinic acid (HTPA), and that the consecutive dehydration reaction leading to DHDP is not spontaneous but catalyzed by DapB.</text>
</comment>
<dbReference type="HAMAP" id="MF_00418">
    <property type="entry name" value="DapA"/>
    <property type="match status" value="1"/>
</dbReference>
<evidence type="ECO:0000256" key="11">
    <source>
        <dbReference type="ARBA" id="ARBA00047836"/>
    </source>
</evidence>
<dbReference type="CDD" id="cd00950">
    <property type="entry name" value="DHDPS"/>
    <property type="match status" value="1"/>
</dbReference>
<dbReference type="NCBIfam" id="TIGR00674">
    <property type="entry name" value="dapA"/>
    <property type="match status" value="1"/>
</dbReference>
<dbReference type="SMART" id="SM01130">
    <property type="entry name" value="DHDPS"/>
    <property type="match status" value="1"/>
</dbReference>
<dbReference type="UniPathway" id="UPA00034">
    <property type="reaction ID" value="UER00017"/>
</dbReference>
<dbReference type="PANTHER" id="PTHR12128">
    <property type="entry name" value="DIHYDRODIPICOLINATE SYNTHASE"/>
    <property type="match status" value="1"/>
</dbReference>
<dbReference type="InterPro" id="IPR005263">
    <property type="entry name" value="DapA"/>
</dbReference>
<keyword evidence="5 12" id="KW-0963">Cytoplasm</keyword>
<feature type="binding site" evidence="12 15">
    <location>
        <position position="206"/>
    </location>
    <ligand>
        <name>pyruvate</name>
        <dbReference type="ChEBI" id="CHEBI:15361"/>
    </ligand>
</feature>
<dbReference type="GO" id="GO:0008840">
    <property type="term" value="F:4-hydroxy-tetrahydrodipicolinate synthase activity"/>
    <property type="evidence" value="ECO:0007669"/>
    <property type="project" value="UniProtKB-UniRule"/>
</dbReference>
<feature type="site" description="Part of a proton relay during catalysis" evidence="12">
    <location>
        <position position="47"/>
    </location>
</feature>
<sequence>MDTRFLGVGVALVTPFDANHDIDFPALQKLLHFVSDSGVNYLVVQGTTGETSTTTAQEKLDLLKFVQENNPKKLPIVYGLGGNNTRAVLETFKQTDLTGVDAVLSVCPYYNKPSQKGLIAHFTAIADASPVPVFLYNVPGRTVVNMKVETIAELAKLPNIIGIKDACGNFDQYMELASECPSDFLLISGDDNHVTPMVSVGWRGVISVIANAFPKEFTEMTWHAIEGRMDEAAAIQYRFLDMDAPLYAESNPVGIKKCLEIKGICSSEVRLPLVKASDELGMTLKAIMEKEGLI</sequence>
<dbReference type="PIRSF" id="PIRSF001365">
    <property type="entry name" value="DHDPS"/>
    <property type="match status" value="1"/>
</dbReference>
<dbReference type="GO" id="GO:0005829">
    <property type="term" value="C:cytosol"/>
    <property type="evidence" value="ECO:0007669"/>
    <property type="project" value="TreeGrafter"/>
</dbReference>
<evidence type="ECO:0000256" key="6">
    <source>
        <dbReference type="ARBA" id="ARBA00022605"/>
    </source>
</evidence>
<keyword evidence="7 12" id="KW-0220">Diaminopimelate biosynthesis</keyword>
<feature type="binding site" evidence="12 15">
    <location>
        <position position="48"/>
    </location>
    <ligand>
        <name>pyruvate</name>
        <dbReference type="ChEBI" id="CHEBI:15361"/>
    </ligand>
</feature>
<dbReference type="Gene3D" id="3.20.20.70">
    <property type="entry name" value="Aldolase class I"/>
    <property type="match status" value="1"/>
</dbReference>
<comment type="function">
    <text evidence="1 12">Catalyzes the condensation of (S)-aspartate-beta-semialdehyde [(S)-ASA] and pyruvate to 4-hydroxy-tetrahydrodipicolinate (HTPA).</text>
</comment>
<dbReference type="KEGG" id="run:DR864_10230"/>
<comment type="subunit">
    <text evidence="12">Homotetramer; dimer of dimers.</text>
</comment>
<dbReference type="OrthoDB" id="9782828at2"/>
<evidence type="ECO:0000256" key="3">
    <source>
        <dbReference type="ARBA" id="ARBA00007592"/>
    </source>
</evidence>
<comment type="similarity">
    <text evidence="3 12 13">Belongs to the DapA family.</text>
</comment>